<keyword evidence="2" id="KW-1185">Reference proteome</keyword>
<comment type="caution">
    <text evidence="1">The sequence shown here is derived from an EMBL/GenBank/DDBJ whole genome shotgun (WGS) entry which is preliminary data.</text>
</comment>
<dbReference type="EMBL" id="JACHWX010000002">
    <property type="protein sequence ID" value="MBB3054511.1"/>
    <property type="molecule type" value="Genomic_DNA"/>
</dbReference>
<evidence type="ECO:0000313" key="2">
    <source>
        <dbReference type="Proteomes" id="UP000539265"/>
    </source>
</evidence>
<accession>A0A839S8Q6</accession>
<gene>
    <name evidence="1" type="ORF">FHS11_000921</name>
</gene>
<evidence type="ECO:0000313" key="1">
    <source>
        <dbReference type="EMBL" id="MBB3054511.1"/>
    </source>
</evidence>
<organism evidence="1 2">
    <name type="scientific">Mucilaginibacter gotjawali</name>
    <dbReference type="NCBI Taxonomy" id="1550579"/>
    <lineage>
        <taxon>Bacteria</taxon>
        <taxon>Pseudomonadati</taxon>
        <taxon>Bacteroidota</taxon>
        <taxon>Sphingobacteriia</taxon>
        <taxon>Sphingobacteriales</taxon>
        <taxon>Sphingobacteriaceae</taxon>
        <taxon>Mucilaginibacter</taxon>
    </lineage>
</organism>
<proteinExistence type="predicted"/>
<reference evidence="1" key="1">
    <citation type="submission" date="2020-08" db="EMBL/GenBank/DDBJ databases">
        <title>Genomic Encyclopedia of Type Strains, Phase III (KMG-III): the genomes of soil and plant-associated and newly described type strains.</title>
        <authorList>
            <person name="Whitman W."/>
        </authorList>
    </citation>
    <scope>NUCLEOTIDE SEQUENCE [LARGE SCALE GENOMIC DNA]</scope>
    <source>
        <strain evidence="1">CECT 8628</strain>
    </source>
</reference>
<dbReference type="AlphaFoldDB" id="A0A839S8Q6"/>
<dbReference type="Proteomes" id="UP000539265">
    <property type="component" value="Unassembled WGS sequence"/>
</dbReference>
<name>A0A839S8Q6_9SPHI</name>
<sequence>MCPYLTNFNSLKERFIAFYATNKKISIKLYNKFIAVSIFSRI</sequence>
<protein>
    <submittedName>
        <fullName evidence="1">Uncharacterized protein</fullName>
    </submittedName>
</protein>